<evidence type="ECO:0000313" key="1">
    <source>
        <dbReference type="EMBL" id="KAI5659788.1"/>
    </source>
</evidence>
<accession>A0ACC0AFR3</accession>
<name>A0ACC0AFR3_CATRO</name>
<keyword evidence="2" id="KW-1185">Reference proteome</keyword>
<proteinExistence type="predicted"/>
<gene>
    <name evidence="1" type="ORF">M9H77_28581</name>
</gene>
<protein>
    <submittedName>
        <fullName evidence="1">Uncharacterized protein</fullName>
    </submittedName>
</protein>
<evidence type="ECO:0000313" key="2">
    <source>
        <dbReference type="Proteomes" id="UP001060085"/>
    </source>
</evidence>
<organism evidence="1 2">
    <name type="scientific">Catharanthus roseus</name>
    <name type="common">Madagascar periwinkle</name>
    <name type="synonym">Vinca rosea</name>
    <dbReference type="NCBI Taxonomy" id="4058"/>
    <lineage>
        <taxon>Eukaryota</taxon>
        <taxon>Viridiplantae</taxon>
        <taxon>Streptophyta</taxon>
        <taxon>Embryophyta</taxon>
        <taxon>Tracheophyta</taxon>
        <taxon>Spermatophyta</taxon>
        <taxon>Magnoliopsida</taxon>
        <taxon>eudicotyledons</taxon>
        <taxon>Gunneridae</taxon>
        <taxon>Pentapetalae</taxon>
        <taxon>asterids</taxon>
        <taxon>lamiids</taxon>
        <taxon>Gentianales</taxon>
        <taxon>Apocynaceae</taxon>
        <taxon>Rauvolfioideae</taxon>
        <taxon>Vinceae</taxon>
        <taxon>Catharanthinae</taxon>
        <taxon>Catharanthus</taxon>
    </lineage>
</organism>
<comment type="caution">
    <text evidence="1">The sequence shown here is derived from an EMBL/GenBank/DDBJ whole genome shotgun (WGS) entry which is preliminary data.</text>
</comment>
<dbReference type="Proteomes" id="UP001060085">
    <property type="component" value="Linkage Group LG06"/>
</dbReference>
<sequence>MASRVSKIQRRKALHRKLQILKNLTNSKSAKKSCIIKDAFLYICNLKLQLEAITRQHHYLINNSQEVKVEKVGEKYLVIRVSCCKKKRQDLLVSILDAIEKLNLNVIQVRVEANYLFGLEAIVDANINGTDDQVVDVKDVNEAILNAINKCN</sequence>
<reference evidence="2" key="1">
    <citation type="journal article" date="2023" name="Nat. Plants">
        <title>Single-cell RNA sequencing provides a high-resolution roadmap for understanding the multicellular compartmentation of specialized metabolism.</title>
        <authorList>
            <person name="Sun S."/>
            <person name="Shen X."/>
            <person name="Li Y."/>
            <person name="Li Y."/>
            <person name="Wang S."/>
            <person name="Li R."/>
            <person name="Zhang H."/>
            <person name="Shen G."/>
            <person name="Guo B."/>
            <person name="Wei J."/>
            <person name="Xu J."/>
            <person name="St-Pierre B."/>
            <person name="Chen S."/>
            <person name="Sun C."/>
        </authorList>
    </citation>
    <scope>NUCLEOTIDE SEQUENCE [LARGE SCALE GENOMIC DNA]</scope>
</reference>
<dbReference type="EMBL" id="CM044706">
    <property type="protein sequence ID" value="KAI5659788.1"/>
    <property type="molecule type" value="Genomic_DNA"/>
</dbReference>